<dbReference type="InterPro" id="IPR032807">
    <property type="entry name" value="GNVR"/>
</dbReference>
<keyword evidence="12 16" id="KW-1133">Transmembrane helix</keyword>
<dbReference type="AlphaFoldDB" id="A0A848GMS7"/>
<evidence type="ECO:0000256" key="4">
    <source>
        <dbReference type="ARBA" id="ARBA00011903"/>
    </source>
</evidence>
<dbReference type="InterPro" id="IPR025669">
    <property type="entry name" value="AAA_dom"/>
</dbReference>
<dbReference type="InterPro" id="IPR005702">
    <property type="entry name" value="Wzc-like_C"/>
</dbReference>
<evidence type="ECO:0000256" key="5">
    <source>
        <dbReference type="ARBA" id="ARBA00022475"/>
    </source>
</evidence>
<dbReference type="InterPro" id="IPR050445">
    <property type="entry name" value="Bact_polysacc_biosynth/exp"/>
</dbReference>
<evidence type="ECO:0000313" key="21">
    <source>
        <dbReference type="Proteomes" id="UP000583266"/>
    </source>
</evidence>
<feature type="domain" description="Tyrosine-protein kinase G-rich" evidence="19">
    <location>
        <begin position="436"/>
        <end position="513"/>
    </location>
</feature>
<evidence type="ECO:0000256" key="14">
    <source>
        <dbReference type="ARBA" id="ARBA00023137"/>
    </source>
</evidence>
<dbReference type="GO" id="GO:0005886">
    <property type="term" value="C:plasma membrane"/>
    <property type="evidence" value="ECO:0007669"/>
    <property type="project" value="UniProtKB-SubCell"/>
</dbReference>
<keyword evidence="5" id="KW-1003">Cell membrane</keyword>
<comment type="similarity">
    <text evidence="3">Belongs to the etk/wzc family.</text>
</comment>
<dbReference type="EC" id="2.7.10.2" evidence="4"/>
<evidence type="ECO:0000256" key="12">
    <source>
        <dbReference type="ARBA" id="ARBA00022989"/>
    </source>
</evidence>
<keyword evidence="7 20" id="KW-0808">Transferase</keyword>
<evidence type="ECO:0000256" key="9">
    <source>
        <dbReference type="ARBA" id="ARBA00022741"/>
    </source>
</evidence>
<dbReference type="Pfam" id="PF13807">
    <property type="entry name" value="GNVR"/>
    <property type="match status" value="1"/>
</dbReference>
<dbReference type="NCBIfam" id="TIGR01007">
    <property type="entry name" value="eps_fam"/>
    <property type="match status" value="1"/>
</dbReference>
<comment type="catalytic activity">
    <reaction evidence="15">
        <text>L-tyrosyl-[protein] + ATP = O-phospho-L-tyrosyl-[protein] + ADP + H(+)</text>
        <dbReference type="Rhea" id="RHEA:10596"/>
        <dbReference type="Rhea" id="RHEA-COMP:10136"/>
        <dbReference type="Rhea" id="RHEA-COMP:20101"/>
        <dbReference type="ChEBI" id="CHEBI:15378"/>
        <dbReference type="ChEBI" id="CHEBI:30616"/>
        <dbReference type="ChEBI" id="CHEBI:46858"/>
        <dbReference type="ChEBI" id="CHEBI:61978"/>
        <dbReference type="ChEBI" id="CHEBI:456216"/>
        <dbReference type="EC" id="2.7.10.2"/>
    </reaction>
</comment>
<evidence type="ECO:0000256" key="7">
    <source>
        <dbReference type="ARBA" id="ARBA00022679"/>
    </source>
</evidence>
<gene>
    <name evidence="20" type="ORF">HHL17_08605</name>
</gene>
<dbReference type="SUPFAM" id="SSF52540">
    <property type="entry name" value="P-loop containing nucleoside triphosphate hydrolases"/>
    <property type="match status" value="1"/>
</dbReference>
<comment type="subcellular location">
    <subcellularLocation>
        <location evidence="1">Cell inner membrane</location>
        <topology evidence="1">Multi-pass membrane protein</topology>
    </subcellularLocation>
</comment>
<dbReference type="Proteomes" id="UP000583266">
    <property type="component" value="Unassembled WGS sequence"/>
</dbReference>
<keyword evidence="21" id="KW-1185">Reference proteome</keyword>
<evidence type="ECO:0000259" key="17">
    <source>
        <dbReference type="Pfam" id="PF02706"/>
    </source>
</evidence>
<dbReference type="EMBL" id="JABBGC010000001">
    <property type="protein sequence ID" value="NML37258.1"/>
    <property type="molecule type" value="Genomic_DNA"/>
</dbReference>
<evidence type="ECO:0000256" key="10">
    <source>
        <dbReference type="ARBA" id="ARBA00022777"/>
    </source>
</evidence>
<dbReference type="Pfam" id="PF02706">
    <property type="entry name" value="Wzz"/>
    <property type="match status" value="1"/>
</dbReference>
<dbReference type="PANTHER" id="PTHR32309:SF13">
    <property type="entry name" value="FERRIC ENTEROBACTIN TRANSPORT PROTEIN FEPE"/>
    <property type="match status" value="1"/>
</dbReference>
<keyword evidence="8 16" id="KW-0812">Transmembrane</keyword>
<dbReference type="InterPro" id="IPR027417">
    <property type="entry name" value="P-loop_NTPase"/>
</dbReference>
<dbReference type="RefSeq" id="WP_169224328.1">
    <property type="nucleotide sequence ID" value="NZ_JABBGC010000001.1"/>
</dbReference>
<evidence type="ECO:0000256" key="8">
    <source>
        <dbReference type="ARBA" id="ARBA00022692"/>
    </source>
</evidence>
<dbReference type="GO" id="GO:0004715">
    <property type="term" value="F:non-membrane spanning protein tyrosine kinase activity"/>
    <property type="evidence" value="ECO:0007669"/>
    <property type="project" value="UniProtKB-EC"/>
</dbReference>
<name>A0A848GMS7_9BACT</name>
<comment type="caution">
    <text evidence="20">The sequence shown here is derived from an EMBL/GenBank/DDBJ whole genome shotgun (WGS) entry which is preliminary data.</text>
</comment>
<dbReference type="Pfam" id="PF13614">
    <property type="entry name" value="AAA_31"/>
    <property type="match status" value="1"/>
</dbReference>
<dbReference type="GO" id="GO:0005524">
    <property type="term" value="F:ATP binding"/>
    <property type="evidence" value="ECO:0007669"/>
    <property type="project" value="UniProtKB-KW"/>
</dbReference>
<dbReference type="CDD" id="cd05387">
    <property type="entry name" value="BY-kinase"/>
    <property type="match status" value="1"/>
</dbReference>
<dbReference type="GO" id="GO:0042802">
    <property type="term" value="F:identical protein binding"/>
    <property type="evidence" value="ECO:0007669"/>
    <property type="project" value="UniProtKB-ARBA"/>
</dbReference>
<keyword evidence="14" id="KW-0829">Tyrosine-protein kinase</keyword>
<keyword evidence="9" id="KW-0547">Nucleotide-binding</keyword>
<dbReference type="InterPro" id="IPR003856">
    <property type="entry name" value="LPS_length_determ_N"/>
</dbReference>
<proteinExistence type="inferred from homology"/>
<keyword evidence="11" id="KW-0067">ATP-binding</keyword>
<keyword evidence="13 16" id="KW-0472">Membrane</keyword>
<evidence type="ECO:0000256" key="16">
    <source>
        <dbReference type="SAM" id="Phobius"/>
    </source>
</evidence>
<feature type="transmembrane region" description="Helical" evidence="16">
    <location>
        <begin position="496"/>
        <end position="515"/>
    </location>
</feature>
<organism evidence="20 21">
    <name type="scientific">Chitinophaga fulva</name>
    <dbReference type="NCBI Taxonomy" id="2728842"/>
    <lineage>
        <taxon>Bacteria</taxon>
        <taxon>Pseudomonadati</taxon>
        <taxon>Bacteroidota</taxon>
        <taxon>Chitinophagia</taxon>
        <taxon>Chitinophagales</taxon>
        <taxon>Chitinophagaceae</taxon>
        <taxon>Chitinophaga</taxon>
    </lineage>
</organism>
<evidence type="ECO:0000313" key="20">
    <source>
        <dbReference type="EMBL" id="NML37258.1"/>
    </source>
</evidence>
<accession>A0A848GMS7</accession>
<evidence type="ECO:0000256" key="13">
    <source>
        <dbReference type="ARBA" id="ARBA00023136"/>
    </source>
</evidence>
<comment type="similarity">
    <text evidence="2">Belongs to the CpsD/CapB family.</text>
</comment>
<evidence type="ECO:0000256" key="1">
    <source>
        <dbReference type="ARBA" id="ARBA00004429"/>
    </source>
</evidence>
<evidence type="ECO:0000256" key="15">
    <source>
        <dbReference type="ARBA" id="ARBA00051245"/>
    </source>
</evidence>
<feature type="domain" description="Polysaccharide chain length determinant N-terminal" evidence="17">
    <location>
        <begin position="17"/>
        <end position="111"/>
    </location>
</feature>
<evidence type="ECO:0000256" key="3">
    <source>
        <dbReference type="ARBA" id="ARBA00008883"/>
    </source>
</evidence>
<evidence type="ECO:0000256" key="2">
    <source>
        <dbReference type="ARBA" id="ARBA00007316"/>
    </source>
</evidence>
<protein>
    <recommendedName>
        <fullName evidence="4">non-specific protein-tyrosine kinase</fullName>
        <ecNumber evidence="4">2.7.10.2</ecNumber>
    </recommendedName>
</protein>
<dbReference type="PANTHER" id="PTHR32309">
    <property type="entry name" value="TYROSINE-PROTEIN KINASE"/>
    <property type="match status" value="1"/>
</dbReference>
<feature type="domain" description="AAA" evidence="18">
    <location>
        <begin position="583"/>
        <end position="707"/>
    </location>
</feature>
<evidence type="ECO:0000256" key="11">
    <source>
        <dbReference type="ARBA" id="ARBA00022840"/>
    </source>
</evidence>
<reference evidence="20 21" key="1">
    <citation type="submission" date="2020-04" db="EMBL/GenBank/DDBJ databases">
        <title>Chitinophaga sp. G-6-1-13 sp. nov., isolated from soil.</title>
        <authorList>
            <person name="Dahal R.H."/>
            <person name="Chaudhary D.K."/>
        </authorList>
    </citation>
    <scope>NUCLEOTIDE SEQUENCE [LARGE SCALE GENOMIC DNA]</scope>
    <source>
        <strain evidence="20 21">G-6-1-13</strain>
    </source>
</reference>
<feature type="transmembrane region" description="Helical" evidence="16">
    <location>
        <begin position="28"/>
        <end position="49"/>
    </location>
</feature>
<evidence type="ECO:0000259" key="18">
    <source>
        <dbReference type="Pfam" id="PF13614"/>
    </source>
</evidence>
<evidence type="ECO:0000259" key="19">
    <source>
        <dbReference type="Pfam" id="PF13807"/>
    </source>
</evidence>
<keyword evidence="10 20" id="KW-0418">Kinase</keyword>
<sequence>MDTNFNIKKTGGEDFFFRNILESFIHHWYWFVISVVLALAAAYVCILITPAAYRLSAIILIDDNASAVNALPIGQAANFVGNNSLMKTTSAEKEIYILKSRRLARQVVADLHLNISYFKKEKLKLVDMYLASPVRIEFLNDRYHSATFTIKPAQAGKYTISGLKMQSDHSDFSITAAFGDTVITPFGKCKLNRKATKFSEPITVAVTTIEEAANSYNSRIEAKIDDEKSGAINLSLVDNNYQKAADVINKVIAVYNDYIIKDKNQQAESTALFIKERLKIIAVELGDVDGEIEQYKKTNHLTDVVSEAAMYLATSSDYQSQYIGTATQLNLVNFMDDFLTNPKNNEQLLPVNTGITDSGLETLMVAYNEVLLKRNRLLDNSSIKSPVVQSLDSGLASIKKTMLFSIDNIRNALRIKLRDINEQQGSTAKQIGEVPTQEKEVQSISRQKKVKEELYLYLLQKREENEMNLATAMPNARVVDYAEGTLAPVSPDKFRILFIALLLGLVLPAIVIYLLQLFGSSVHNKKDIESYVTIPLSGEIPQGKKTPGYPVAVKEESRDAVSESFRIIRTNLLFMLPSSSEGRVMMITSTHSGEGKTFVSINLALSFALTNKRVILVNADIRKSSAGNSFFNNTGKGLTDYLSGHETDIQSIIKKEVLHPALDVIDSGRIPPNPAELLLSERLEVLMATLRKSYDYIILDNVPMGLVADAVIVNRVADLTIYIIRAGKLDRRLLPQIEKSYQHKKFKNMTVILNGYNAGKEFYRYGYGYGYLTQN</sequence>
<dbReference type="Gene3D" id="3.40.50.300">
    <property type="entry name" value="P-loop containing nucleotide triphosphate hydrolases"/>
    <property type="match status" value="1"/>
</dbReference>
<keyword evidence="6" id="KW-0997">Cell inner membrane</keyword>
<dbReference type="FunFam" id="3.40.50.300:FF:000527">
    <property type="entry name" value="Tyrosine-protein kinase etk"/>
    <property type="match status" value="1"/>
</dbReference>
<evidence type="ECO:0000256" key="6">
    <source>
        <dbReference type="ARBA" id="ARBA00022519"/>
    </source>
</evidence>